<feature type="compositionally biased region" description="Polar residues" evidence="1">
    <location>
        <begin position="102"/>
        <end position="117"/>
    </location>
</feature>
<dbReference type="EMBL" id="LT934121">
    <property type="protein sequence ID" value="VAI51969.1"/>
    <property type="molecule type" value="Genomic_DNA"/>
</dbReference>
<protein>
    <submittedName>
        <fullName evidence="2">Uncharacterized protein</fullName>
    </submittedName>
</protein>
<dbReference type="PANTHER" id="PTHR31343">
    <property type="entry name" value="T15D22.8"/>
    <property type="match status" value="1"/>
</dbReference>
<organism evidence="2 3">
    <name type="scientific">Triticum turgidum subsp. durum</name>
    <name type="common">Durum wheat</name>
    <name type="synonym">Triticum durum</name>
    <dbReference type="NCBI Taxonomy" id="4567"/>
    <lineage>
        <taxon>Eukaryota</taxon>
        <taxon>Viridiplantae</taxon>
        <taxon>Streptophyta</taxon>
        <taxon>Embryophyta</taxon>
        <taxon>Tracheophyta</taxon>
        <taxon>Spermatophyta</taxon>
        <taxon>Magnoliopsida</taxon>
        <taxon>Liliopsida</taxon>
        <taxon>Poales</taxon>
        <taxon>Poaceae</taxon>
        <taxon>BOP clade</taxon>
        <taxon>Pooideae</taxon>
        <taxon>Triticodae</taxon>
        <taxon>Triticeae</taxon>
        <taxon>Triticinae</taxon>
        <taxon>Triticum</taxon>
    </lineage>
</organism>
<evidence type="ECO:0000313" key="2">
    <source>
        <dbReference type="EMBL" id="VAI51969.1"/>
    </source>
</evidence>
<feature type="region of interest" description="Disordered" evidence="1">
    <location>
        <begin position="102"/>
        <end position="153"/>
    </location>
</feature>
<gene>
    <name evidence="2" type="ORF">TRITD_6Av1G224380</name>
</gene>
<reference evidence="2 3" key="1">
    <citation type="submission" date="2017-09" db="EMBL/GenBank/DDBJ databases">
        <authorList>
            <consortium name="International Durum Wheat Genome Sequencing Consortium (IDWGSC)"/>
            <person name="Milanesi L."/>
        </authorList>
    </citation>
    <scope>NUCLEOTIDE SEQUENCE [LARGE SCALE GENOMIC DNA]</scope>
    <source>
        <strain evidence="3">cv. Svevo</strain>
    </source>
</reference>
<dbReference type="Pfam" id="PF05623">
    <property type="entry name" value="DUF789"/>
    <property type="match status" value="1"/>
</dbReference>
<sequence>MKSSSNLEAFLQAATPLLPWRSSTMERFQGAPSSVWQQPDGKNKDAVEYFALSDLWEHYAESSAYGLAVPVRDAGDRAVVTTMHFVPYLSAVQLYTATKPTSHTLGATSRSTGSETDSWSDDSVGDRFASSGSSSWDAASEEDDSSCTYDGNGSAGVSTKQSGYLNFQYREWDSPYERVPLAHKVAELAQDYPCLMSLSSAELSPSSWMSVAWYLIN</sequence>
<evidence type="ECO:0000256" key="1">
    <source>
        <dbReference type="SAM" id="MobiDB-lite"/>
    </source>
</evidence>
<keyword evidence="3" id="KW-1185">Reference proteome</keyword>
<dbReference type="AlphaFoldDB" id="A0A9R0YC10"/>
<proteinExistence type="predicted"/>
<dbReference type="PANTHER" id="PTHR31343:SF29">
    <property type="entry name" value="DUF789 DOMAIN-CONTAINING PROTEIN"/>
    <property type="match status" value="1"/>
</dbReference>
<dbReference type="InterPro" id="IPR008507">
    <property type="entry name" value="DUF789"/>
</dbReference>
<accession>A0A9R0YC10</accession>
<dbReference type="Gramene" id="TRITD6Av1G224380.5">
    <property type="protein sequence ID" value="TRITD6Av1G224380.5"/>
    <property type="gene ID" value="TRITD6Av1G224380"/>
</dbReference>
<evidence type="ECO:0000313" key="3">
    <source>
        <dbReference type="Proteomes" id="UP000324705"/>
    </source>
</evidence>
<name>A0A9R0YC10_TRITD</name>
<dbReference type="Proteomes" id="UP000324705">
    <property type="component" value="Chromosome 6A"/>
</dbReference>
<feature type="compositionally biased region" description="Low complexity" evidence="1">
    <location>
        <begin position="129"/>
        <end position="138"/>
    </location>
</feature>